<accession>A0A195DXS1</accession>
<evidence type="ECO:0000313" key="2">
    <source>
        <dbReference type="Proteomes" id="UP000078492"/>
    </source>
</evidence>
<name>A0A195DXS1_9HYME</name>
<reference evidence="1 2" key="1">
    <citation type="submission" date="2015-09" db="EMBL/GenBank/DDBJ databases">
        <title>Trachymyrmex cornetzi WGS genome.</title>
        <authorList>
            <person name="Nygaard S."/>
            <person name="Hu H."/>
            <person name="Boomsma J."/>
            <person name="Zhang G."/>
        </authorList>
    </citation>
    <scope>NUCLEOTIDE SEQUENCE [LARGE SCALE GENOMIC DNA]</scope>
    <source>
        <strain evidence="1">Tcor2-1</strain>
        <tissue evidence="1">Whole body</tissue>
    </source>
</reference>
<keyword evidence="2" id="KW-1185">Reference proteome</keyword>
<dbReference type="AlphaFoldDB" id="A0A195DXS1"/>
<sequence>MLNFNGVSLPASLLYNDCSRLTFARRYRATATTTTTTTTTMMAEMVGGGGGEDIKPQRGEMLRWCPRKTNGYMPRV</sequence>
<evidence type="ECO:0000313" key="1">
    <source>
        <dbReference type="EMBL" id="KYN17700.1"/>
    </source>
</evidence>
<dbReference type="Proteomes" id="UP000078492">
    <property type="component" value="Unassembled WGS sequence"/>
</dbReference>
<gene>
    <name evidence="1" type="ORF">ALC57_10069</name>
</gene>
<protein>
    <submittedName>
        <fullName evidence="1">Uncharacterized protein</fullName>
    </submittedName>
</protein>
<organism evidence="1 2">
    <name type="scientific">Trachymyrmex cornetzi</name>
    <dbReference type="NCBI Taxonomy" id="471704"/>
    <lineage>
        <taxon>Eukaryota</taxon>
        <taxon>Metazoa</taxon>
        <taxon>Ecdysozoa</taxon>
        <taxon>Arthropoda</taxon>
        <taxon>Hexapoda</taxon>
        <taxon>Insecta</taxon>
        <taxon>Pterygota</taxon>
        <taxon>Neoptera</taxon>
        <taxon>Endopterygota</taxon>
        <taxon>Hymenoptera</taxon>
        <taxon>Apocrita</taxon>
        <taxon>Aculeata</taxon>
        <taxon>Formicoidea</taxon>
        <taxon>Formicidae</taxon>
        <taxon>Myrmicinae</taxon>
        <taxon>Trachymyrmex</taxon>
    </lineage>
</organism>
<dbReference type="EMBL" id="KQ980107">
    <property type="protein sequence ID" value="KYN17700.1"/>
    <property type="molecule type" value="Genomic_DNA"/>
</dbReference>
<proteinExistence type="predicted"/>